<feature type="region of interest" description="Disordered" evidence="1">
    <location>
        <begin position="82"/>
        <end position="114"/>
    </location>
</feature>
<feature type="compositionally biased region" description="Acidic residues" evidence="1">
    <location>
        <begin position="748"/>
        <end position="760"/>
    </location>
</feature>
<feature type="compositionally biased region" description="Polar residues" evidence="1">
    <location>
        <begin position="193"/>
        <end position="205"/>
    </location>
</feature>
<dbReference type="OrthoDB" id="20507at2759"/>
<feature type="compositionally biased region" description="Acidic residues" evidence="1">
    <location>
        <begin position="882"/>
        <end position="895"/>
    </location>
</feature>
<dbReference type="PANTHER" id="PTHR13384:SF19">
    <property type="entry name" value="G PATCH DOMAIN-CONTAINING PROTEIN 1"/>
    <property type="match status" value="1"/>
</dbReference>
<dbReference type="AlphaFoldDB" id="A0A4S2LK94"/>
<dbReference type="Pfam" id="PF26093">
    <property type="entry name" value="HTH_TGH"/>
    <property type="match status" value="1"/>
</dbReference>
<feature type="compositionally biased region" description="Basic and acidic residues" evidence="1">
    <location>
        <begin position="823"/>
        <end position="838"/>
    </location>
</feature>
<feature type="region of interest" description="Disordered" evidence="1">
    <location>
        <begin position="699"/>
        <end position="719"/>
    </location>
</feature>
<gene>
    <name evidence="3" type="ORF">CRM22_006618</name>
</gene>
<feature type="region of interest" description="Disordered" evidence="1">
    <location>
        <begin position="823"/>
        <end position="920"/>
    </location>
</feature>
<feature type="compositionally biased region" description="Polar residues" evidence="1">
    <location>
        <begin position="1005"/>
        <end position="1017"/>
    </location>
</feature>
<keyword evidence="4" id="KW-1185">Reference proteome</keyword>
<dbReference type="GO" id="GO:0003723">
    <property type="term" value="F:RNA binding"/>
    <property type="evidence" value="ECO:0007669"/>
    <property type="project" value="TreeGrafter"/>
</dbReference>
<evidence type="ECO:0000313" key="4">
    <source>
        <dbReference type="Proteomes" id="UP000308267"/>
    </source>
</evidence>
<feature type="compositionally biased region" description="Polar residues" evidence="1">
    <location>
        <begin position="598"/>
        <end position="608"/>
    </location>
</feature>
<organism evidence="3 4">
    <name type="scientific">Opisthorchis felineus</name>
    <dbReference type="NCBI Taxonomy" id="147828"/>
    <lineage>
        <taxon>Eukaryota</taxon>
        <taxon>Metazoa</taxon>
        <taxon>Spiralia</taxon>
        <taxon>Lophotrochozoa</taxon>
        <taxon>Platyhelminthes</taxon>
        <taxon>Trematoda</taxon>
        <taxon>Digenea</taxon>
        <taxon>Opisthorchiida</taxon>
        <taxon>Opisthorchiata</taxon>
        <taxon>Opisthorchiidae</taxon>
        <taxon>Opisthorchis</taxon>
    </lineage>
</organism>
<sequence length="1096" mass="119691">MASWNEGEEGDNWVTYGAAFSDDETEEGRFRALQYGKRRPVPSAYEQRVLNERGRPLRFHGAFTGGFSAGYFNTVGSKEGFQPQSFHSSRKTRQRDAKEQAVQRPEDFMDDEDFGEHGIAPRRIKMSHTFDDTHIRDTLKVALGGQSVIPGAGCILKDLIVLSKGPLADRLLRKLGWKDKAYVLDAEEPDPSVGSTSLSETTEAKPTSAKEEASGALLYTKIYFDAKANTFGLGYSGLNPDVAMGRRQPTLAGRHPEESAAALLQRQGSIQFGFDPRAGQVRAGIRGQAFGVGALEVEDEDVYTNDQLADYDWEIGGAASDGEGDEDDEEAEMEAARLGRWSKSSGARKSGVTPKVARQKTFDGWTAPSSKSGTRQSGGFTGVATIPGFTPGSDASQQALFAHDMPVIRLPPGYMPVFNPLCVRDPTVKLEVKDTPLVDDKFKLAHPSKPLDAVARARLLDEASSGSVFDLMDPVERLRMEAAAAGLPVPPVSSLPTPTSETQPPVTTVMKPEALLKPFKTDPAKQARFEAFQVLIRRGFTPEVAYTRCSGAVDMTGEERERELNAFNGIMRASKLPAPSTPPVPPEPSPNPPTSDSVSRPTPLSSQLPPHKQQLVASLLSSRFRSAGCMDISKELTESEEKAQRAMVESLETVEPRDHAVATESYGALTRRRLTWHPDRVLCKRVNVPHPYPDSTFVGCPDERRPRNPLHRRRFGRGRANDSSKNFSLFDLLDVNRGLDQGSGNVDLYEDDDECPESDGETTKADQSTAIPSAEGSAERNQLPCPTYADVPATARGSMSVAASRGPSIFACLFEAAEAAQEKEVTLTDAKPEPKEADEQSLPKPAPSAPRRLGPQLPQHPQDSEGADEQPSMDLFKSIFASDEELSPSESEGDGADNTTTLDDSDLTTRPTLNNLSSAHSDRASSLFAHLFEPTGDANNPLSLLSHITSQPRKADPTKTLANSGPDTDFFYGPALPPSFESSNEYYSLAAYRIGEDFPYRRTVGSSASPLEINSTPVPEAWRTPVSSHKREDSIEWTDSTQSTVDRDNKKRKHMKHGKHKHRRKHKRTQKHSKSDKHKSARPSPSSSSTDSDSTG</sequence>
<dbReference type="Proteomes" id="UP000308267">
    <property type="component" value="Unassembled WGS sequence"/>
</dbReference>
<feature type="compositionally biased region" description="Basic residues" evidence="1">
    <location>
        <begin position="1050"/>
        <end position="1081"/>
    </location>
</feature>
<comment type="caution">
    <text evidence="3">The sequence shown here is derived from an EMBL/GenBank/DDBJ whole genome shotgun (WGS) entry which is preliminary data.</text>
</comment>
<feature type="compositionally biased region" description="Polar residues" evidence="1">
    <location>
        <begin position="939"/>
        <end position="952"/>
    </location>
</feature>
<feature type="region of interest" description="Disordered" evidence="1">
    <location>
        <begin position="573"/>
        <end position="611"/>
    </location>
</feature>
<evidence type="ECO:0000313" key="3">
    <source>
        <dbReference type="EMBL" id="TGZ63960.1"/>
    </source>
</evidence>
<feature type="compositionally biased region" description="Basic and acidic residues" evidence="1">
    <location>
        <begin position="94"/>
        <end position="107"/>
    </location>
</feature>
<dbReference type="GO" id="GO:0005634">
    <property type="term" value="C:nucleus"/>
    <property type="evidence" value="ECO:0007669"/>
    <property type="project" value="TreeGrafter"/>
</dbReference>
<evidence type="ECO:0000256" key="1">
    <source>
        <dbReference type="SAM" id="MobiDB-lite"/>
    </source>
</evidence>
<feature type="compositionally biased region" description="Low complexity" evidence="1">
    <location>
        <begin position="1083"/>
        <end position="1096"/>
    </location>
</feature>
<feature type="region of interest" description="Disordered" evidence="1">
    <location>
        <begin position="939"/>
        <end position="967"/>
    </location>
</feature>
<dbReference type="PANTHER" id="PTHR13384">
    <property type="entry name" value="G PATCH DOMAIN-CONTAINING PROTEIN 1"/>
    <property type="match status" value="1"/>
</dbReference>
<evidence type="ECO:0000259" key="2">
    <source>
        <dbReference type="Pfam" id="PF07713"/>
    </source>
</evidence>
<accession>A0A4S2LK94</accession>
<protein>
    <recommendedName>
        <fullName evidence="2">G patch domain-containing protein</fullName>
    </recommendedName>
</protein>
<proteinExistence type="predicted"/>
<dbReference type="Pfam" id="PF07713">
    <property type="entry name" value="DUF1604"/>
    <property type="match status" value="1"/>
</dbReference>
<feature type="region of interest" description="Disordered" evidence="1">
    <location>
        <begin position="1005"/>
        <end position="1096"/>
    </location>
</feature>
<dbReference type="EMBL" id="SJOL01006954">
    <property type="protein sequence ID" value="TGZ63960.1"/>
    <property type="molecule type" value="Genomic_DNA"/>
</dbReference>
<dbReference type="GO" id="GO:0006397">
    <property type="term" value="P:mRNA processing"/>
    <property type="evidence" value="ECO:0007669"/>
    <property type="project" value="InterPro"/>
</dbReference>
<feature type="region of interest" description="Disordered" evidence="1">
    <location>
        <begin position="743"/>
        <end position="789"/>
    </location>
</feature>
<reference evidence="3 4" key="1">
    <citation type="journal article" date="2019" name="BMC Genomics">
        <title>New insights from Opisthorchis felineus genome: update on genomics of the epidemiologically important liver flukes.</title>
        <authorList>
            <person name="Ershov N.I."/>
            <person name="Mordvinov V.A."/>
            <person name="Prokhortchouk E.B."/>
            <person name="Pakharukova M.Y."/>
            <person name="Gunbin K.V."/>
            <person name="Ustyantsev K."/>
            <person name="Genaev M.A."/>
            <person name="Blinov A.G."/>
            <person name="Mazur A."/>
            <person name="Boulygina E."/>
            <person name="Tsygankova S."/>
            <person name="Khrameeva E."/>
            <person name="Chekanov N."/>
            <person name="Fan G."/>
            <person name="Xiao A."/>
            <person name="Zhang H."/>
            <person name="Xu X."/>
            <person name="Yang H."/>
            <person name="Solovyev V."/>
            <person name="Lee S.M."/>
            <person name="Liu X."/>
            <person name="Afonnikov D.A."/>
            <person name="Skryabin K.G."/>
        </authorList>
    </citation>
    <scope>NUCLEOTIDE SEQUENCE [LARGE SCALE GENOMIC DNA]</scope>
    <source>
        <strain evidence="3">AK-0245</strain>
        <tissue evidence="3">Whole organism</tissue>
    </source>
</reference>
<feature type="region of interest" description="Disordered" evidence="1">
    <location>
        <begin position="188"/>
        <end position="210"/>
    </location>
</feature>
<dbReference type="InterPro" id="IPR011666">
    <property type="entry name" value="DUF1604"/>
</dbReference>
<feature type="compositionally biased region" description="Pro residues" evidence="1">
    <location>
        <begin position="579"/>
        <end position="593"/>
    </location>
</feature>
<name>A0A4S2LK94_OPIFE</name>
<feature type="compositionally biased region" description="Basic residues" evidence="1">
    <location>
        <begin position="707"/>
        <end position="717"/>
    </location>
</feature>
<dbReference type="STRING" id="147828.A0A4S2LK94"/>
<feature type="domain" description="G patch" evidence="2">
    <location>
        <begin position="44"/>
        <end position="130"/>
    </location>
</feature>